<proteinExistence type="predicted"/>
<sequence>MVGGVGEEERRHGEHWRARPRRAVAVRTTSSIEASASSSAARAVAALLGLTCLPPSATHLHGSTHLR</sequence>
<evidence type="ECO:0000256" key="1">
    <source>
        <dbReference type="SAM" id="MobiDB-lite"/>
    </source>
</evidence>
<organism evidence="2 3">
    <name type="scientific">Zizania palustris</name>
    <name type="common">Northern wild rice</name>
    <dbReference type="NCBI Taxonomy" id="103762"/>
    <lineage>
        <taxon>Eukaryota</taxon>
        <taxon>Viridiplantae</taxon>
        <taxon>Streptophyta</taxon>
        <taxon>Embryophyta</taxon>
        <taxon>Tracheophyta</taxon>
        <taxon>Spermatophyta</taxon>
        <taxon>Magnoliopsida</taxon>
        <taxon>Liliopsida</taxon>
        <taxon>Poales</taxon>
        <taxon>Poaceae</taxon>
        <taxon>BOP clade</taxon>
        <taxon>Oryzoideae</taxon>
        <taxon>Oryzeae</taxon>
        <taxon>Zizaniinae</taxon>
        <taxon>Zizania</taxon>
    </lineage>
</organism>
<accession>A0A8J5R3D7</accession>
<dbReference type="EMBL" id="JAAALK010000290">
    <property type="protein sequence ID" value="KAG8044921.1"/>
    <property type="molecule type" value="Genomic_DNA"/>
</dbReference>
<comment type="caution">
    <text evidence="2">The sequence shown here is derived from an EMBL/GenBank/DDBJ whole genome shotgun (WGS) entry which is preliminary data.</text>
</comment>
<name>A0A8J5R3D7_ZIZPA</name>
<feature type="compositionally biased region" description="Basic and acidic residues" evidence="1">
    <location>
        <begin position="7"/>
        <end position="17"/>
    </location>
</feature>
<dbReference type="AlphaFoldDB" id="A0A8J5R3D7"/>
<feature type="region of interest" description="Disordered" evidence="1">
    <location>
        <begin position="1"/>
        <end position="22"/>
    </location>
</feature>
<protein>
    <submittedName>
        <fullName evidence="2">Uncharacterized protein</fullName>
    </submittedName>
</protein>
<reference evidence="2" key="2">
    <citation type="submission" date="2021-02" db="EMBL/GenBank/DDBJ databases">
        <authorList>
            <person name="Kimball J.A."/>
            <person name="Haas M.W."/>
            <person name="Macchietto M."/>
            <person name="Kono T."/>
            <person name="Duquette J."/>
            <person name="Shao M."/>
        </authorList>
    </citation>
    <scope>NUCLEOTIDE SEQUENCE</scope>
    <source>
        <tissue evidence="2">Fresh leaf tissue</tissue>
    </source>
</reference>
<reference evidence="2" key="1">
    <citation type="journal article" date="2021" name="bioRxiv">
        <title>Whole Genome Assembly and Annotation of Northern Wild Rice, Zizania palustris L., Supports a Whole Genome Duplication in the Zizania Genus.</title>
        <authorList>
            <person name="Haas M."/>
            <person name="Kono T."/>
            <person name="Macchietto M."/>
            <person name="Millas R."/>
            <person name="McGilp L."/>
            <person name="Shao M."/>
            <person name="Duquette J."/>
            <person name="Hirsch C.N."/>
            <person name="Kimball J."/>
        </authorList>
    </citation>
    <scope>NUCLEOTIDE SEQUENCE</scope>
    <source>
        <tissue evidence="2">Fresh leaf tissue</tissue>
    </source>
</reference>
<gene>
    <name evidence="2" type="ORF">GUJ93_ZPchr0008g11960</name>
</gene>
<evidence type="ECO:0000313" key="3">
    <source>
        <dbReference type="Proteomes" id="UP000729402"/>
    </source>
</evidence>
<keyword evidence="3" id="KW-1185">Reference proteome</keyword>
<evidence type="ECO:0000313" key="2">
    <source>
        <dbReference type="EMBL" id="KAG8044921.1"/>
    </source>
</evidence>
<dbReference type="Proteomes" id="UP000729402">
    <property type="component" value="Unassembled WGS sequence"/>
</dbReference>